<sequence length="351" mass="40212">MTIEALRANGLILFEVVAGSHAYGLATKDSDMDIKGVFYLPKVDFYSGEYIAQVADEKNDVVYYELGRFFELLSKSNPSALEILATPIDCVRYKHPLMEDLNIRDCLSLEAVKTFSNYAMVQVQKAKGLNKKINNPIARDRKTLLDFCYILEGNDAKPFVQWLENKGWDQTNCGLAKLNHCKGTYGLYHDSTNGKYKGVLAKPDSCDVSCSSIPKGEKLEAYLVVNQDSFAQHCKNYKEYFDWESNRNEKRFLANLNHNTGYDAKNMMHTIRLKEVANDILLHKDLRVKRSNREELLKIKSGLYTYEELLDKAVTLQDEINELSITSELKETLNIELLRSILVEIRTILYN</sequence>
<accession>A0ABR7YET1</accession>
<dbReference type="PANTHER" id="PTHR34817">
    <property type="entry name" value="NUCLEOTIDYLTRANSFERASE"/>
    <property type="match status" value="1"/>
</dbReference>
<dbReference type="PANTHER" id="PTHR34817:SF1">
    <property type="entry name" value="NUCLEOTIDYLTRANSFERASE"/>
    <property type="match status" value="1"/>
</dbReference>
<dbReference type="InterPro" id="IPR018775">
    <property type="entry name" value="RlaP"/>
</dbReference>
<dbReference type="RefSeq" id="WP_190302220.1">
    <property type="nucleotide sequence ID" value="NZ_JACOIJ010000016.1"/>
</dbReference>
<gene>
    <name evidence="1" type="ORF">H8B04_09555</name>
</gene>
<organism evidence="1 2">
    <name type="scientific">Sphingobacterium litopenaei</name>
    <dbReference type="NCBI Taxonomy" id="2763500"/>
    <lineage>
        <taxon>Bacteria</taxon>
        <taxon>Pseudomonadati</taxon>
        <taxon>Bacteroidota</taxon>
        <taxon>Sphingobacteriia</taxon>
        <taxon>Sphingobacteriales</taxon>
        <taxon>Sphingobacteriaceae</taxon>
        <taxon>Sphingobacterium</taxon>
    </lineage>
</organism>
<dbReference type="Pfam" id="PF10127">
    <property type="entry name" value="RlaP"/>
    <property type="match status" value="1"/>
</dbReference>
<evidence type="ECO:0000313" key="1">
    <source>
        <dbReference type="EMBL" id="MBD1429817.1"/>
    </source>
</evidence>
<protein>
    <submittedName>
        <fullName evidence="1">Nucleotidyltransferase domain-containing protein</fullName>
    </submittedName>
</protein>
<dbReference type="EMBL" id="JACOIJ010000016">
    <property type="protein sequence ID" value="MBD1429817.1"/>
    <property type="molecule type" value="Genomic_DNA"/>
</dbReference>
<evidence type="ECO:0000313" key="2">
    <source>
        <dbReference type="Proteomes" id="UP000651271"/>
    </source>
</evidence>
<keyword evidence="2" id="KW-1185">Reference proteome</keyword>
<comment type="caution">
    <text evidence="1">The sequence shown here is derived from an EMBL/GenBank/DDBJ whole genome shotgun (WGS) entry which is preliminary data.</text>
</comment>
<reference evidence="1 2" key="1">
    <citation type="submission" date="2020-08" db="EMBL/GenBank/DDBJ databases">
        <title>Sphingobacterium sp. DN04309 isolated from aquaculture water.</title>
        <authorList>
            <person name="Zhang M."/>
        </authorList>
    </citation>
    <scope>NUCLEOTIDE SEQUENCE [LARGE SCALE GENOMIC DNA]</scope>
    <source>
        <strain evidence="1 2">DN04309</strain>
    </source>
</reference>
<proteinExistence type="predicted"/>
<dbReference type="Proteomes" id="UP000651271">
    <property type="component" value="Unassembled WGS sequence"/>
</dbReference>
<name>A0ABR7YET1_9SPHI</name>